<dbReference type="InterPro" id="IPR044861">
    <property type="entry name" value="IPNS-like_FE2OG_OXY"/>
</dbReference>
<dbReference type="InterPro" id="IPR026992">
    <property type="entry name" value="DIOX_N"/>
</dbReference>
<dbReference type="SUPFAM" id="SSF51197">
    <property type="entry name" value="Clavaminate synthase-like"/>
    <property type="match status" value="1"/>
</dbReference>
<dbReference type="GO" id="GO:0016491">
    <property type="term" value="F:oxidoreductase activity"/>
    <property type="evidence" value="ECO:0007669"/>
    <property type="project" value="UniProtKB-KW"/>
</dbReference>
<keyword evidence="3" id="KW-0408">Iron</keyword>
<dbReference type="Pfam" id="PF03171">
    <property type="entry name" value="2OG-FeII_Oxy"/>
    <property type="match status" value="1"/>
</dbReference>
<keyword evidence="2" id="KW-0045">Antibiotic biosynthesis</keyword>
<reference evidence="6" key="1">
    <citation type="submission" date="2017-09" db="EMBL/GenBank/DDBJ databases">
        <authorList>
            <person name="Varghese N."/>
            <person name="Submissions S."/>
        </authorList>
    </citation>
    <scope>NUCLEOTIDE SEQUENCE [LARGE SCALE GENOMIC DNA]</scope>
    <source>
        <strain evidence="6">DSM 45537</strain>
    </source>
</reference>
<keyword evidence="6" id="KW-1185">Reference proteome</keyword>
<evidence type="ECO:0000256" key="3">
    <source>
        <dbReference type="RuleBase" id="RU003682"/>
    </source>
</evidence>
<dbReference type="PROSITE" id="PS51471">
    <property type="entry name" value="FE2OG_OXY"/>
    <property type="match status" value="1"/>
</dbReference>
<proteinExistence type="inferred from homology"/>
<evidence type="ECO:0000259" key="4">
    <source>
        <dbReference type="PROSITE" id="PS51471"/>
    </source>
</evidence>
<dbReference type="AlphaFoldDB" id="A0A285L1H5"/>
<comment type="pathway">
    <text evidence="1">Antibiotic biosynthesis.</text>
</comment>
<name>A0A285L1H5_9NOCA</name>
<gene>
    <name evidence="5" type="ORF">SAMN04244553_1388</name>
</gene>
<feature type="domain" description="Fe2OG dioxygenase" evidence="4">
    <location>
        <begin position="203"/>
        <end position="314"/>
    </location>
</feature>
<evidence type="ECO:0000256" key="1">
    <source>
        <dbReference type="ARBA" id="ARBA00004792"/>
    </source>
</evidence>
<evidence type="ECO:0000313" key="6">
    <source>
        <dbReference type="Proteomes" id="UP000219565"/>
    </source>
</evidence>
<dbReference type="STRING" id="1379680.GCA_001612615_02180"/>
<dbReference type="GO" id="GO:0046872">
    <property type="term" value="F:metal ion binding"/>
    <property type="evidence" value="ECO:0007669"/>
    <property type="project" value="UniProtKB-KW"/>
</dbReference>
<dbReference type="GO" id="GO:0017000">
    <property type="term" value="P:antibiotic biosynthetic process"/>
    <property type="evidence" value="ECO:0007669"/>
    <property type="project" value="UniProtKB-KW"/>
</dbReference>
<dbReference type="PANTHER" id="PTHR47990">
    <property type="entry name" value="2-OXOGLUTARATE (2OG) AND FE(II)-DEPENDENT OXYGENASE SUPERFAMILY PROTEIN-RELATED"/>
    <property type="match status" value="1"/>
</dbReference>
<dbReference type="InterPro" id="IPR050231">
    <property type="entry name" value="Iron_ascorbate_oxido_reductase"/>
</dbReference>
<dbReference type="EMBL" id="OBEG01000001">
    <property type="protein sequence ID" value="SNY78772.1"/>
    <property type="molecule type" value="Genomic_DNA"/>
</dbReference>
<keyword evidence="3" id="KW-0560">Oxidoreductase</keyword>
<dbReference type="InterPro" id="IPR005123">
    <property type="entry name" value="Oxoglu/Fe-dep_dioxygenase_dom"/>
</dbReference>
<evidence type="ECO:0000256" key="2">
    <source>
        <dbReference type="ARBA" id="ARBA00023194"/>
    </source>
</evidence>
<accession>A0A285L1H5</accession>
<keyword evidence="3" id="KW-0479">Metal-binding</keyword>
<sequence length="349" mass="39106">MGANISDTRNTEFAVVENDLENLEYSLVENPDDVFDDSFEPQVCDISDLDGDAAAQARFIDRLGAAMADVGLAILINHGAEAVLPRAADAALQMFTTTPLEQKLRFVASDCTFGEPLQMGYIPLQESTPSLPNSVEAWELDKAAFRIPGEDAEKALTFWPDERFEVALRPYWQACERLVLPLVHAMFRYLGVDPSLYDDELSPPNSVLRFNHYPPIDDAVADSGKTGRVIAHEDYGLITLLPATPVEGLQLYHPRNKTWSRLRAPAGSFVLNSGDWLKMISNDHFHSCTHRVSVPRDRAQRAVPRLTIPYVVHPHETSIVEVLPGFQPKYQPISGRDFMMRLAARYLDR</sequence>
<dbReference type="InterPro" id="IPR027443">
    <property type="entry name" value="IPNS-like_sf"/>
</dbReference>
<dbReference type="Gene3D" id="2.60.120.330">
    <property type="entry name" value="B-lactam Antibiotic, Isopenicillin N Synthase, Chain"/>
    <property type="match status" value="1"/>
</dbReference>
<dbReference type="Pfam" id="PF14226">
    <property type="entry name" value="DIOX_N"/>
    <property type="match status" value="1"/>
</dbReference>
<comment type="similarity">
    <text evidence="3">Belongs to the iron/ascorbate-dependent oxidoreductase family.</text>
</comment>
<protein>
    <submittedName>
        <fullName evidence="5">Isopenicillin N synthase</fullName>
    </submittedName>
</protein>
<evidence type="ECO:0000313" key="5">
    <source>
        <dbReference type="EMBL" id="SNY78772.1"/>
    </source>
</evidence>
<dbReference type="Proteomes" id="UP000219565">
    <property type="component" value="Unassembled WGS sequence"/>
</dbReference>
<organism evidence="5 6">
    <name type="scientific">Nocardia amikacinitolerans</name>
    <dbReference type="NCBI Taxonomy" id="756689"/>
    <lineage>
        <taxon>Bacteria</taxon>
        <taxon>Bacillati</taxon>
        <taxon>Actinomycetota</taxon>
        <taxon>Actinomycetes</taxon>
        <taxon>Mycobacteriales</taxon>
        <taxon>Nocardiaceae</taxon>
        <taxon>Nocardia</taxon>
    </lineage>
</organism>